<protein>
    <recommendedName>
        <fullName evidence="3">protein-histidine N-methyltransferase</fullName>
        <ecNumber evidence="3">2.1.1.85</ecNumber>
    </recommendedName>
</protein>
<reference evidence="13" key="1">
    <citation type="submission" date="2015-05" db="EMBL/GenBank/DDBJ databases">
        <authorList>
            <person name="Wang D.B."/>
            <person name="Wang M."/>
        </authorList>
    </citation>
    <scope>NUCLEOTIDE SEQUENCE</scope>
    <source>
        <strain evidence="13">36-1</strain>
    </source>
</reference>
<keyword evidence="6" id="KW-0808">Transferase</keyword>
<evidence type="ECO:0000256" key="1">
    <source>
        <dbReference type="ARBA" id="ARBA00004123"/>
    </source>
</evidence>
<dbReference type="Proteomes" id="UP001287286">
    <property type="component" value="Unassembled WGS sequence"/>
</dbReference>
<keyword evidence="8" id="KW-0539">Nucleus</keyword>
<evidence type="ECO:0000256" key="8">
    <source>
        <dbReference type="ARBA" id="ARBA00023242"/>
    </source>
</evidence>
<evidence type="ECO:0000256" key="5">
    <source>
        <dbReference type="ARBA" id="ARBA00022603"/>
    </source>
</evidence>
<gene>
    <name evidence="13" type="ORF">PCL_02979</name>
    <name evidence="10" type="ORF">Purlil1_6998</name>
    <name evidence="11" type="ORF">VFPBJ_04016</name>
    <name evidence="12" type="ORF">VFPFJ_03226</name>
</gene>
<dbReference type="EMBL" id="LSBI01000003">
    <property type="protein sequence ID" value="OAQ91486.1"/>
    <property type="molecule type" value="Genomic_DNA"/>
</dbReference>
<dbReference type="InterPro" id="IPR019410">
    <property type="entry name" value="Methyltransf_16"/>
</dbReference>
<evidence type="ECO:0000313" key="13">
    <source>
        <dbReference type="EMBL" id="PWI67625.1"/>
    </source>
</evidence>
<dbReference type="PANTHER" id="PTHR14614:SF39">
    <property type="entry name" value="HISTIDINE PROTEIN METHYLTRANSFERASE 1 HOMOLOG"/>
    <property type="match status" value="1"/>
</dbReference>
<dbReference type="OMA" id="NLLLTWH"/>
<evidence type="ECO:0000256" key="3">
    <source>
        <dbReference type="ARBA" id="ARBA00012533"/>
    </source>
</evidence>
<sequence length="378" mass="40686">MAFSFGFSGDDIDAAAQPVPAPAPLITKPSTTANSAFPVAGKPQLPPTHHPVADLLARLPSKIAYDFVDLTLDDGSPLRIPRRELWDVRVQLMAEDDDDDGRAAEGLGEHDVKTGVYEGGFKSWESSVDLVKVLASQSHPSTLQGRPVRSIELGCGTALPSLALFQLFLALDAAPSPQPFTFILADYNPSVLQLVTLPNFLLAWALHHRRQQRPALQGAFSIDGELEITPDLLQAFEKNLQERNVTLTFLSGGWSQDFVDLLYSLSGSSVYGQSHAPGVILLLGAETIYSPFALEAFNETMLAILRREQAVPAVHATAFVAAKRLYFGVGGSLDDFVDKARARGATVTKLREEAGGVARGVVRCDLPTAASDDHMVDG</sequence>
<reference evidence="10 16" key="5">
    <citation type="journal article" date="2024" name="Microbiol. Resour. Announc.">
        <title>Genome annotations for the ascomycete fungi Trichoderma harzianum, Trichoderma aggressivum, and Purpureocillium lilacinum.</title>
        <authorList>
            <person name="Beijen E.P.W."/>
            <person name="Ohm R.A."/>
        </authorList>
    </citation>
    <scope>NUCLEOTIDE SEQUENCE [LARGE SCALE GENOMIC DNA]</scope>
    <source>
        <strain evidence="10 16">CBS 150709</strain>
    </source>
</reference>
<comment type="similarity">
    <text evidence="9">Belongs to the methyltransferase superfamily. METTL18 family.</text>
</comment>
<reference evidence="13 15" key="2">
    <citation type="journal article" date="2016" name="Front. Microbiol.">
        <title>Genome and transcriptome sequences reveal the specific parasitism of the nematophagous Purpureocillium lilacinum 36-1.</title>
        <authorList>
            <person name="Xie J."/>
            <person name="Li S."/>
            <person name="Mo C."/>
            <person name="Xiao X."/>
            <person name="Peng D."/>
            <person name="Wang G."/>
            <person name="Xiao Y."/>
        </authorList>
    </citation>
    <scope>NUCLEOTIDE SEQUENCE [LARGE SCALE GENOMIC DNA]</scope>
    <source>
        <strain evidence="13 15">36-1</strain>
    </source>
</reference>
<dbReference type="GO" id="GO:0005634">
    <property type="term" value="C:nucleus"/>
    <property type="evidence" value="ECO:0007669"/>
    <property type="project" value="UniProtKB-SubCell"/>
</dbReference>
<dbReference type="EMBL" id="JAWRVI010000023">
    <property type="protein sequence ID" value="KAK4088787.1"/>
    <property type="molecule type" value="Genomic_DNA"/>
</dbReference>
<keyword evidence="16" id="KW-1185">Reference proteome</keyword>
<dbReference type="Gene3D" id="3.40.50.150">
    <property type="entry name" value="Vaccinia Virus protein VP39"/>
    <property type="match status" value="1"/>
</dbReference>
<dbReference type="GO" id="GO:0018064">
    <property type="term" value="F:protein-L-histidine N-tele-methyltransferase activity"/>
    <property type="evidence" value="ECO:0007669"/>
    <property type="project" value="UniProtKB-EC"/>
</dbReference>
<dbReference type="KEGG" id="plj:28885357"/>
<name>A0A179HM36_PURLI</name>
<accession>A0A179HM36</accession>
<keyword evidence="5" id="KW-0489">Methyltransferase</keyword>
<dbReference type="Proteomes" id="UP000078340">
    <property type="component" value="Unassembled WGS sequence"/>
</dbReference>
<dbReference type="STRING" id="33203.A0A179HM36"/>
<dbReference type="GeneID" id="28885357"/>
<evidence type="ECO:0000313" key="16">
    <source>
        <dbReference type="Proteomes" id="UP001287286"/>
    </source>
</evidence>
<comment type="subcellular location">
    <subcellularLocation>
        <location evidence="2">Cytoplasm</location>
    </subcellularLocation>
    <subcellularLocation>
        <location evidence="1">Nucleus</location>
    </subcellularLocation>
</comment>
<dbReference type="EC" id="2.1.1.85" evidence="3"/>
<dbReference type="Proteomes" id="UP000245956">
    <property type="component" value="Unassembled WGS sequence"/>
</dbReference>
<evidence type="ECO:0000256" key="6">
    <source>
        <dbReference type="ARBA" id="ARBA00022679"/>
    </source>
</evidence>
<dbReference type="PANTHER" id="PTHR14614">
    <property type="entry name" value="HEPATOCELLULAR CARCINOMA-ASSOCIATED ANTIGEN"/>
    <property type="match status" value="1"/>
</dbReference>
<evidence type="ECO:0000256" key="9">
    <source>
        <dbReference type="ARBA" id="ARBA00038126"/>
    </source>
</evidence>
<dbReference type="GO" id="GO:0005737">
    <property type="term" value="C:cytoplasm"/>
    <property type="evidence" value="ECO:0007669"/>
    <property type="project" value="UniProtKB-SubCell"/>
</dbReference>
<evidence type="ECO:0000313" key="11">
    <source>
        <dbReference type="EMBL" id="OAQ81432.1"/>
    </source>
</evidence>
<dbReference type="GO" id="GO:0032259">
    <property type="term" value="P:methylation"/>
    <property type="evidence" value="ECO:0007669"/>
    <property type="project" value="UniProtKB-KW"/>
</dbReference>
<evidence type="ECO:0000313" key="14">
    <source>
        <dbReference type="Proteomes" id="UP000078340"/>
    </source>
</evidence>
<evidence type="ECO:0000313" key="15">
    <source>
        <dbReference type="Proteomes" id="UP000245956"/>
    </source>
</evidence>
<evidence type="ECO:0000256" key="7">
    <source>
        <dbReference type="ARBA" id="ARBA00022691"/>
    </source>
</evidence>
<keyword evidence="4" id="KW-0963">Cytoplasm</keyword>
<evidence type="ECO:0000256" key="4">
    <source>
        <dbReference type="ARBA" id="ARBA00022490"/>
    </source>
</evidence>
<dbReference type="EMBL" id="LCWV01000018">
    <property type="protein sequence ID" value="PWI67625.1"/>
    <property type="molecule type" value="Genomic_DNA"/>
</dbReference>
<evidence type="ECO:0000256" key="2">
    <source>
        <dbReference type="ARBA" id="ARBA00004496"/>
    </source>
</evidence>
<keyword evidence="7" id="KW-0949">S-adenosyl-L-methionine</keyword>
<evidence type="ECO:0000313" key="12">
    <source>
        <dbReference type="EMBL" id="OAQ91486.1"/>
    </source>
</evidence>
<dbReference type="EMBL" id="LSBH01000003">
    <property type="protein sequence ID" value="OAQ81432.1"/>
    <property type="molecule type" value="Genomic_DNA"/>
</dbReference>
<dbReference type="InterPro" id="IPR029063">
    <property type="entry name" value="SAM-dependent_MTases_sf"/>
</dbReference>
<dbReference type="Proteomes" id="UP000078240">
    <property type="component" value="Unassembled WGS sequence"/>
</dbReference>
<evidence type="ECO:0000313" key="10">
    <source>
        <dbReference type="EMBL" id="KAK4088787.1"/>
    </source>
</evidence>
<reference evidence="12 14" key="3">
    <citation type="submission" date="2016-02" db="EMBL/GenBank/DDBJ databases">
        <title>Biosynthesis of antibiotic leucinostatins and their inhibition on Phytophthora in bio-control Purpureocillium lilacinum.</title>
        <authorList>
            <person name="Wang G."/>
            <person name="Liu Z."/>
            <person name="Lin R."/>
            <person name="Li E."/>
            <person name="Mao Z."/>
            <person name="Ling J."/>
            <person name="Yin W."/>
            <person name="Xie B."/>
        </authorList>
    </citation>
    <scope>NUCLEOTIDE SEQUENCE [LARGE SCALE GENOMIC DNA]</scope>
    <source>
        <strain evidence="11">PLBJ-1</strain>
        <strain evidence="12">PLFJ-1</strain>
    </source>
</reference>
<organism evidence="12 14">
    <name type="scientific">Purpureocillium lilacinum</name>
    <name type="common">Paecilomyces lilacinus</name>
    <dbReference type="NCBI Taxonomy" id="33203"/>
    <lineage>
        <taxon>Eukaryota</taxon>
        <taxon>Fungi</taxon>
        <taxon>Dikarya</taxon>
        <taxon>Ascomycota</taxon>
        <taxon>Pezizomycotina</taxon>
        <taxon>Sordariomycetes</taxon>
        <taxon>Hypocreomycetidae</taxon>
        <taxon>Hypocreales</taxon>
        <taxon>Ophiocordycipitaceae</taxon>
        <taxon>Purpureocillium</taxon>
    </lineage>
</organism>
<dbReference type="AlphaFoldDB" id="A0A179HM36"/>
<comment type="caution">
    <text evidence="12">The sequence shown here is derived from an EMBL/GenBank/DDBJ whole genome shotgun (WGS) entry which is preliminary data.</text>
</comment>
<proteinExistence type="inferred from homology"/>
<reference evidence="10" key="4">
    <citation type="submission" date="2023-11" db="EMBL/GenBank/DDBJ databases">
        <authorList>
            <person name="Beijen E."/>
            <person name="Ohm R.A."/>
        </authorList>
    </citation>
    <scope>NUCLEOTIDE SEQUENCE</scope>
    <source>
        <strain evidence="10">CBS 150709</strain>
    </source>
</reference>